<keyword evidence="9" id="KW-1185">Reference proteome</keyword>
<dbReference type="EMBL" id="JAEAOA010001618">
    <property type="protein sequence ID" value="KAK3586581.1"/>
    <property type="molecule type" value="Genomic_DNA"/>
</dbReference>
<dbReference type="CDD" id="cd00685">
    <property type="entry name" value="Trans_IPPS_HT"/>
    <property type="match status" value="1"/>
</dbReference>
<evidence type="ECO:0000256" key="4">
    <source>
        <dbReference type="ARBA" id="ARBA00022723"/>
    </source>
</evidence>
<reference evidence="8" key="3">
    <citation type="submission" date="2023-05" db="EMBL/GenBank/DDBJ databases">
        <authorList>
            <person name="Smith C.H."/>
        </authorList>
    </citation>
    <scope>NUCLEOTIDE SEQUENCE</scope>
    <source>
        <strain evidence="8">CHS0354</strain>
        <tissue evidence="8">Mantle</tissue>
    </source>
</reference>
<evidence type="ECO:0000313" key="9">
    <source>
        <dbReference type="Proteomes" id="UP001195483"/>
    </source>
</evidence>
<keyword evidence="6" id="KW-0414">Isoprene biosynthesis</keyword>
<evidence type="ECO:0000313" key="8">
    <source>
        <dbReference type="EMBL" id="KAK3586581.1"/>
    </source>
</evidence>
<dbReference type="GO" id="GO:0008299">
    <property type="term" value="P:isoprenoid biosynthetic process"/>
    <property type="evidence" value="ECO:0007669"/>
    <property type="project" value="UniProtKB-KW"/>
</dbReference>
<dbReference type="InterPro" id="IPR000092">
    <property type="entry name" value="Polyprenyl_synt"/>
</dbReference>
<evidence type="ECO:0000256" key="5">
    <source>
        <dbReference type="ARBA" id="ARBA00022842"/>
    </source>
</evidence>
<gene>
    <name evidence="8" type="ORF">CHS0354_027064</name>
</gene>
<reference evidence="8" key="1">
    <citation type="journal article" date="2021" name="Genome Biol. Evol.">
        <title>A High-Quality Reference Genome for a Parasitic Bivalve with Doubly Uniparental Inheritance (Bivalvia: Unionida).</title>
        <authorList>
            <person name="Smith C.H."/>
        </authorList>
    </citation>
    <scope>NUCLEOTIDE SEQUENCE</scope>
    <source>
        <strain evidence="8">CHS0354</strain>
    </source>
</reference>
<dbReference type="GO" id="GO:0005739">
    <property type="term" value="C:mitochondrion"/>
    <property type="evidence" value="ECO:0007669"/>
    <property type="project" value="TreeGrafter"/>
</dbReference>
<evidence type="ECO:0000256" key="2">
    <source>
        <dbReference type="ARBA" id="ARBA00006706"/>
    </source>
</evidence>
<dbReference type="Gene3D" id="1.10.600.10">
    <property type="entry name" value="Farnesyl Diphosphate Synthase"/>
    <property type="match status" value="1"/>
</dbReference>
<evidence type="ECO:0000256" key="7">
    <source>
        <dbReference type="RuleBase" id="RU004466"/>
    </source>
</evidence>
<comment type="caution">
    <text evidence="8">The sequence shown here is derived from an EMBL/GenBank/DDBJ whole genome shotgun (WGS) entry which is preliminary data.</text>
</comment>
<name>A0AAE0S724_9BIVA</name>
<dbReference type="Proteomes" id="UP001195483">
    <property type="component" value="Unassembled WGS sequence"/>
</dbReference>
<dbReference type="GO" id="GO:0046872">
    <property type="term" value="F:metal ion binding"/>
    <property type="evidence" value="ECO:0007669"/>
    <property type="project" value="UniProtKB-KW"/>
</dbReference>
<dbReference type="InterPro" id="IPR033749">
    <property type="entry name" value="Polyprenyl_synt_CS"/>
</dbReference>
<proteinExistence type="inferred from homology"/>
<evidence type="ECO:0000256" key="6">
    <source>
        <dbReference type="ARBA" id="ARBA00023229"/>
    </source>
</evidence>
<dbReference type="GO" id="GO:0006744">
    <property type="term" value="P:ubiquinone biosynthetic process"/>
    <property type="evidence" value="ECO:0007669"/>
    <property type="project" value="TreeGrafter"/>
</dbReference>
<dbReference type="InterPro" id="IPR008949">
    <property type="entry name" value="Isoprenoid_synthase_dom_sf"/>
</dbReference>
<dbReference type="AlphaFoldDB" id="A0AAE0S724"/>
<keyword evidence="3 7" id="KW-0808">Transferase</keyword>
<organism evidence="8 9">
    <name type="scientific">Potamilus streckersoni</name>
    <dbReference type="NCBI Taxonomy" id="2493646"/>
    <lineage>
        <taxon>Eukaryota</taxon>
        <taxon>Metazoa</taxon>
        <taxon>Spiralia</taxon>
        <taxon>Lophotrochozoa</taxon>
        <taxon>Mollusca</taxon>
        <taxon>Bivalvia</taxon>
        <taxon>Autobranchia</taxon>
        <taxon>Heteroconchia</taxon>
        <taxon>Palaeoheterodonta</taxon>
        <taxon>Unionida</taxon>
        <taxon>Unionoidea</taxon>
        <taxon>Unionidae</taxon>
        <taxon>Ambleminae</taxon>
        <taxon>Lampsilini</taxon>
        <taxon>Potamilus</taxon>
    </lineage>
</organism>
<dbReference type="GO" id="GO:0004659">
    <property type="term" value="F:prenyltransferase activity"/>
    <property type="evidence" value="ECO:0007669"/>
    <property type="project" value="InterPro"/>
</dbReference>
<dbReference type="PROSITE" id="PS00723">
    <property type="entry name" value="POLYPRENYL_SYNTHASE_1"/>
    <property type="match status" value="1"/>
</dbReference>
<accession>A0AAE0S724</accession>
<evidence type="ECO:0000256" key="1">
    <source>
        <dbReference type="ARBA" id="ARBA00001946"/>
    </source>
</evidence>
<dbReference type="Pfam" id="PF00348">
    <property type="entry name" value="polyprenyl_synt"/>
    <property type="match status" value="2"/>
</dbReference>
<keyword evidence="4" id="KW-0479">Metal-binding</keyword>
<keyword evidence="5" id="KW-0460">Magnesium</keyword>
<comment type="cofactor">
    <cofactor evidence="1">
        <name>Mg(2+)</name>
        <dbReference type="ChEBI" id="CHEBI:18420"/>
    </cofactor>
</comment>
<comment type="similarity">
    <text evidence="2 7">Belongs to the FPP/GGPP synthase family.</text>
</comment>
<sequence length="382" mass="43400">MAAVGRIKSKLHTRLFQIYKTSEGLQINVALKARLHNQRKILVRLCGFLKYNDQVHNCISINLALRCCRCVSGGSVQETQVSVHQQVNPYKLVETELANLYVEIKQEVITSKHELREIAEYYFDGKGKGFRPMLVMLASKALNFHKTEEEKLLNSQRRVAMIAEMIHTASLIHDDVIDESYIRRGKSSVNNIWKERKAILAGNYLLSVASMALSRIGNKDVVKVLSQTLEDLVRGEFMQLGSKEDENERFKHYFTKTFKKTASLMANSCKALVDDILDFTSCDNVMGKPTAADLSLGLATAPVLFASQEFPELHSMIMRRFRQEGDVERARELVAKSDGVSHTRLMAEQHCKEAVRLLQTLKSSESRRAMECIAYLVLNRQN</sequence>
<dbReference type="SUPFAM" id="SSF48576">
    <property type="entry name" value="Terpenoid synthases"/>
    <property type="match status" value="1"/>
</dbReference>
<dbReference type="PANTHER" id="PTHR12001:SF69">
    <property type="entry name" value="ALL TRANS-POLYPRENYL-DIPHOSPHATE SYNTHASE PDSS1"/>
    <property type="match status" value="1"/>
</dbReference>
<reference evidence="8" key="2">
    <citation type="journal article" date="2021" name="Genome Biol. Evol.">
        <title>Developing a high-quality reference genome for a parasitic bivalve with doubly uniparental inheritance (Bivalvia: Unionida).</title>
        <authorList>
            <person name="Smith C.H."/>
        </authorList>
    </citation>
    <scope>NUCLEOTIDE SEQUENCE</scope>
    <source>
        <strain evidence="8">CHS0354</strain>
        <tissue evidence="8">Mantle</tissue>
    </source>
</reference>
<dbReference type="PANTHER" id="PTHR12001">
    <property type="entry name" value="GERANYLGERANYL PYROPHOSPHATE SYNTHASE"/>
    <property type="match status" value="1"/>
</dbReference>
<protein>
    <recommendedName>
        <fullName evidence="10">Decaprenyl-diphosphate synthase subunit 1</fullName>
    </recommendedName>
</protein>
<evidence type="ECO:0008006" key="10">
    <source>
        <dbReference type="Google" id="ProtNLM"/>
    </source>
</evidence>
<evidence type="ECO:0000256" key="3">
    <source>
        <dbReference type="ARBA" id="ARBA00022679"/>
    </source>
</evidence>
<dbReference type="GO" id="GO:1990234">
    <property type="term" value="C:transferase complex"/>
    <property type="evidence" value="ECO:0007669"/>
    <property type="project" value="TreeGrafter"/>
</dbReference>